<evidence type="ECO:0000313" key="3">
    <source>
        <dbReference type="EMBL" id="SDR01740.1"/>
    </source>
</evidence>
<keyword evidence="2" id="KW-1133">Transmembrane helix</keyword>
<accession>A0A1H1FLH4</accession>
<reference evidence="3 4" key="1">
    <citation type="submission" date="2016-10" db="EMBL/GenBank/DDBJ databases">
        <authorList>
            <person name="de Groot N.N."/>
        </authorList>
    </citation>
    <scope>NUCLEOTIDE SEQUENCE [LARGE SCALE GENOMIC DNA]</scope>
    <source>
        <strain evidence="3 4">DSM 43794</strain>
    </source>
</reference>
<feature type="compositionally biased region" description="Low complexity" evidence="1">
    <location>
        <begin position="149"/>
        <end position="161"/>
    </location>
</feature>
<sequence>MEGHVRPPTGQTDQTEYPQRHAREVEYLTGPGNEPRTRRARARSTGGARRALTIAAGALAAALAGGGIVFAVMNHIGVSDTPVSGPARGGAPAGDTGAAEEAPPADGKSPADEAESAGGSDDDSGGAEHAYGADDAWSGSDAGDRNGNASAGRTDSRGSGTSDRDDKGKNGGADKKDSDKKQNSGEEETYKNWPFDGPVGYVHPQGPS</sequence>
<proteinExistence type="predicted"/>
<evidence type="ECO:0000256" key="2">
    <source>
        <dbReference type="SAM" id="Phobius"/>
    </source>
</evidence>
<feature type="compositionally biased region" description="Basic and acidic residues" evidence="1">
    <location>
        <begin position="162"/>
        <end position="190"/>
    </location>
</feature>
<keyword evidence="2" id="KW-0472">Membrane</keyword>
<organism evidence="3 4">
    <name type="scientific">Thermostaphylospora chromogena</name>
    <dbReference type="NCBI Taxonomy" id="35622"/>
    <lineage>
        <taxon>Bacteria</taxon>
        <taxon>Bacillati</taxon>
        <taxon>Actinomycetota</taxon>
        <taxon>Actinomycetes</taxon>
        <taxon>Streptosporangiales</taxon>
        <taxon>Thermomonosporaceae</taxon>
        <taxon>Thermostaphylospora</taxon>
    </lineage>
</organism>
<dbReference type="AlphaFoldDB" id="A0A1H1FLH4"/>
<feature type="region of interest" description="Disordered" evidence="1">
    <location>
        <begin position="78"/>
        <end position="208"/>
    </location>
</feature>
<gene>
    <name evidence="3" type="ORF">SAMN04489764_3047</name>
</gene>
<feature type="transmembrane region" description="Helical" evidence="2">
    <location>
        <begin position="51"/>
        <end position="73"/>
    </location>
</feature>
<dbReference type="EMBL" id="FNKK01000002">
    <property type="protein sequence ID" value="SDR01740.1"/>
    <property type="molecule type" value="Genomic_DNA"/>
</dbReference>
<dbReference type="Proteomes" id="UP000217103">
    <property type="component" value="Unassembled WGS sequence"/>
</dbReference>
<protein>
    <submittedName>
        <fullName evidence="3">Uncharacterized protein</fullName>
    </submittedName>
</protein>
<evidence type="ECO:0000313" key="4">
    <source>
        <dbReference type="Proteomes" id="UP000217103"/>
    </source>
</evidence>
<keyword evidence="2" id="KW-0812">Transmembrane</keyword>
<name>A0A1H1FLH4_9ACTN</name>
<dbReference type="RefSeq" id="WP_093259633.1">
    <property type="nucleotide sequence ID" value="NZ_FNKK01000002.1"/>
</dbReference>
<feature type="compositionally biased region" description="Low complexity" evidence="1">
    <location>
        <begin position="127"/>
        <end position="141"/>
    </location>
</feature>
<keyword evidence="4" id="KW-1185">Reference proteome</keyword>
<feature type="region of interest" description="Disordered" evidence="1">
    <location>
        <begin position="1"/>
        <end position="47"/>
    </location>
</feature>
<feature type="compositionally biased region" description="Acidic residues" evidence="1">
    <location>
        <begin position="112"/>
        <end position="125"/>
    </location>
</feature>
<evidence type="ECO:0000256" key="1">
    <source>
        <dbReference type="SAM" id="MobiDB-lite"/>
    </source>
</evidence>